<gene>
    <name evidence="2" type="ORF">A2Y64_08290</name>
</gene>
<evidence type="ECO:0000256" key="1">
    <source>
        <dbReference type="SAM" id="SignalP"/>
    </source>
</evidence>
<dbReference type="Gene3D" id="2.40.160.60">
    <property type="entry name" value="Outer membrane protein transport protein (OMPP1/FadL/TodX)"/>
    <property type="match status" value="1"/>
</dbReference>
<dbReference type="STRING" id="1817816.A2Y64_08290"/>
<dbReference type="NCBIfam" id="NF033709">
    <property type="entry name" value="PorV_fam"/>
    <property type="match status" value="1"/>
</dbReference>
<keyword evidence="1" id="KW-0732">Signal</keyword>
<dbReference type="AlphaFoldDB" id="A0A1F5EWT6"/>
<organism evidence="2 3">
    <name type="scientific">Candidatus Coatesbacteria bacterium RBG_13_66_14</name>
    <dbReference type="NCBI Taxonomy" id="1817816"/>
    <lineage>
        <taxon>Bacteria</taxon>
        <taxon>Candidatus Coatesiibacteriota</taxon>
    </lineage>
</organism>
<evidence type="ECO:0008006" key="4">
    <source>
        <dbReference type="Google" id="ProtNLM"/>
    </source>
</evidence>
<feature type="signal peptide" evidence="1">
    <location>
        <begin position="1"/>
        <end position="20"/>
    </location>
</feature>
<dbReference type="Proteomes" id="UP000177187">
    <property type="component" value="Unassembled WGS sequence"/>
</dbReference>
<dbReference type="EMBL" id="MFAF01000139">
    <property type="protein sequence ID" value="OGD71835.1"/>
    <property type="molecule type" value="Genomic_DNA"/>
</dbReference>
<feature type="chain" id="PRO_5009518399" description="PorV/PorQ family protein" evidence="1">
    <location>
        <begin position="21"/>
        <end position="335"/>
    </location>
</feature>
<comment type="caution">
    <text evidence="2">The sequence shown here is derived from an EMBL/GenBank/DDBJ whole genome shotgun (WGS) entry which is preliminary data.</text>
</comment>
<evidence type="ECO:0000313" key="3">
    <source>
        <dbReference type="Proteomes" id="UP000177187"/>
    </source>
</evidence>
<accession>A0A1F5EWT6</accession>
<reference evidence="2 3" key="1">
    <citation type="journal article" date="2016" name="Nat. Commun.">
        <title>Thousands of microbial genomes shed light on interconnected biogeochemical processes in an aquifer system.</title>
        <authorList>
            <person name="Anantharaman K."/>
            <person name="Brown C.T."/>
            <person name="Hug L.A."/>
            <person name="Sharon I."/>
            <person name="Castelle C.J."/>
            <person name="Probst A.J."/>
            <person name="Thomas B.C."/>
            <person name="Singh A."/>
            <person name="Wilkins M.J."/>
            <person name="Karaoz U."/>
            <person name="Brodie E.L."/>
            <person name="Williams K.H."/>
            <person name="Hubbard S.S."/>
            <person name="Banfield J.F."/>
        </authorList>
    </citation>
    <scope>NUCLEOTIDE SEQUENCE [LARGE SCALE GENOMIC DNA]</scope>
</reference>
<proteinExistence type="predicted"/>
<evidence type="ECO:0000313" key="2">
    <source>
        <dbReference type="EMBL" id="OGD71835.1"/>
    </source>
</evidence>
<name>A0A1F5EWT6_9BACT</name>
<protein>
    <recommendedName>
        <fullName evidence="4">PorV/PorQ family protein</fullName>
    </recommendedName>
</protein>
<dbReference type="SUPFAM" id="SSF56935">
    <property type="entry name" value="Porins"/>
    <property type="match status" value="1"/>
</dbReference>
<sequence>MKAKTLTLLLVLMLVFSAVAQEKTGTAGAQFLKIGIGPRMMGMGGACVATGPADASIAFWNPAGLSRIPGGDVFFEDNEWVAETRLMSFAGAYNFGNIGVFGLTATYLDYGDMTRTTQDDQDGSLGTFTASDLAVGVAYARKFTDRFSVGLRGQYIMQTIDTYDSMGWSIDIGTLYDTGFKSLRIGMAIQHFGGDMRFDGTYGELERDGSGYIITDFNEYSLPMTFRLGLAYDLLEGEDHFVTLGLDAIHPNDAEERVNVGLEYRMFNLVALRVGYELNYDFFAGTDDDSLVPGLTAGVGFKVGLGRTSDIHVDAAYADLGRLGYSLRFALGFSF</sequence>